<dbReference type="PANTHER" id="PTHR43671">
    <property type="entry name" value="SERINE/THREONINE-PROTEIN KINASE NEK"/>
    <property type="match status" value="1"/>
</dbReference>
<dbReference type="SMART" id="SM00220">
    <property type="entry name" value="S_TKc"/>
    <property type="match status" value="1"/>
</dbReference>
<dbReference type="InterPro" id="IPR000719">
    <property type="entry name" value="Prot_kinase_dom"/>
</dbReference>
<feature type="domain" description="Protein kinase" evidence="6">
    <location>
        <begin position="39"/>
        <end position="691"/>
    </location>
</feature>
<keyword evidence="8" id="KW-1185">Reference proteome</keyword>
<evidence type="ECO:0000256" key="4">
    <source>
        <dbReference type="ARBA" id="ARBA00022840"/>
    </source>
</evidence>
<feature type="compositionally biased region" description="Polar residues" evidence="5">
    <location>
        <begin position="721"/>
        <end position="748"/>
    </location>
</feature>
<accession>A0A1G4I4S0</accession>
<organism evidence="7 8">
    <name type="scientific">Trypanosoma equiperdum</name>
    <dbReference type="NCBI Taxonomy" id="5694"/>
    <lineage>
        <taxon>Eukaryota</taxon>
        <taxon>Discoba</taxon>
        <taxon>Euglenozoa</taxon>
        <taxon>Kinetoplastea</taxon>
        <taxon>Metakinetoplastina</taxon>
        <taxon>Trypanosomatida</taxon>
        <taxon>Trypanosomatidae</taxon>
        <taxon>Trypanosoma</taxon>
    </lineage>
</organism>
<dbReference type="Pfam" id="PF00069">
    <property type="entry name" value="Pkinase"/>
    <property type="match status" value="1"/>
</dbReference>
<dbReference type="Gene3D" id="3.30.200.20">
    <property type="entry name" value="Phosphorylase Kinase, domain 1"/>
    <property type="match status" value="1"/>
</dbReference>
<keyword evidence="2" id="KW-0547">Nucleotide-binding</keyword>
<evidence type="ECO:0000256" key="5">
    <source>
        <dbReference type="SAM" id="MobiDB-lite"/>
    </source>
</evidence>
<name>A0A1G4I4S0_TRYEQ</name>
<feature type="region of interest" description="Disordered" evidence="5">
    <location>
        <begin position="524"/>
        <end position="549"/>
    </location>
</feature>
<proteinExistence type="predicted"/>
<dbReference type="InterPro" id="IPR011009">
    <property type="entry name" value="Kinase-like_dom_sf"/>
</dbReference>
<feature type="region of interest" description="Disordered" evidence="5">
    <location>
        <begin position="701"/>
        <end position="778"/>
    </location>
</feature>
<evidence type="ECO:0000256" key="1">
    <source>
        <dbReference type="ARBA" id="ARBA00022679"/>
    </source>
</evidence>
<dbReference type="AlphaFoldDB" id="A0A1G4I4S0"/>
<dbReference type="VEuPathDB" id="TriTrypDB:TEOVI_000903000"/>
<evidence type="ECO:0000313" key="7">
    <source>
        <dbReference type="EMBL" id="SCU66732.1"/>
    </source>
</evidence>
<protein>
    <submittedName>
        <fullName evidence="7">Protein kinase, putative</fullName>
    </submittedName>
</protein>
<dbReference type="PROSITE" id="PS50011">
    <property type="entry name" value="PROTEIN_KINASE_DOM"/>
    <property type="match status" value="1"/>
</dbReference>
<evidence type="ECO:0000256" key="3">
    <source>
        <dbReference type="ARBA" id="ARBA00022777"/>
    </source>
</evidence>
<comment type="caution">
    <text evidence="7">The sequence shown here is derived from an EMBL/GenBank/DDBJ whole genome shotgun (WGS) entry which is preliminary data.</text>
</comment>
<feature type="compositionally biased region" description="Polar residues" evidence="5">
    <location>
        <begin position="226"/>
        <end position="251"/>
    </location>
</feature>
<feature type="compositionally biased region" description="Basic and acidic residues" evidence="5">
    <location>
        <begin position="765"/>
        <end position="775"/>
    </location>
</feature>
<dbReference type="Gene3D" id="1.10.510.10">
    <property type="entry name" value="Transferase(Phosphotransferase) domain 1"/>
    <property type="match status" value="1"/>
</dbReference>
<dbReference type="GO" id="GO:0005524">
    <property type="term" value="F:ATP binding"/>
    <property type="evidence" value="ECO:0007669"/>
    <property type="project" value="UniProtKB-KW"/>
</dbReference>
<dbReference type="RefSeq" id="XP_067078142.1">
    <property type="nucleotide sequence ID" value="XM_067222041.1"/>
</dbReference>
<feature type="region of interest" description="Disordered" evidence="5">
    <location>
        <begin position="226"/>
        <end position="253"/>
    </location>
</feature>
<feature type="compositionally biased region" description="Low complexity" evidence="5">
    <location>
        <begin position="704"/>
        <end position="715"/>
    </location>
</feature>
<dbReference type="GeneID" id="92382964"/>
<feature type="compositionally biased region" description="Basic and acidic residues" evidence="5">
    <location>
        <begin position="616"/>
        <end position="628"/>
    </location>
</feature>
<feature type="compositionally biased region" description="Acidic residues" evidence="5">
    <location>
        <begin position="524"/>
        <end position="535"/>
    </location>
</feature>
<evidence type="ECO:0000313" key="8">
    <source>
        <dbReference type="Proteomes" id="UP000195570"/>
    </source>
</evidence>
<dbReference type="PANTHER" id="PTHR43671:SF85">
    <property type="entry name" value="KINASE, PUTATIVE-RELATED"/>
    <property type="match status" value="1"/>
</dbReference>
<keyword evidence="4" id="KW-0067">ATP-binding</keyword>
<evidence type="ECO:0000259" key="6">
    <source>
        <dbReference type="PROSITE" id="PS50011"/>
    </source>
</evidence>
<feature type="region of interest" description="Disordered" evidence="5">
    <location>
        <begin position="610"/>
        <end position="636"/>
    </location>
</feature>
<dbReference type="EMBL" id="CZPT02000608">
    <property type="protein sequence ID" value="SCU66732.1"/>
    <property type="molecule type" value="Genomic_DNA"/>
</dbReference>
<dbReference type="InterPro" id="IPR050660">
    <property type="entry name" value="NEK_Ser/Thr_kinase"/>
</dbReference>
<dbReference type="Proteomes" id="UP000195570">
    <property type="component" value="Unassembled WGS sequence"/>
</dbReference>
<reference evidence="7" key="1">
    <citation type="submission" date="2016-09" db="EMBL/GenBank/DDBJ databases">
        <authorList>
            <person name="Hebert L."/>
            <person name="Moumen B."/>
        </authorList>
    </citation>
    <scope>NUCLEOTIDE SEQUENCE [LARGE SCALE GENOMIC DNA]</scope>
    <source>
        <strain evidence="7">OVI</strain>
    </source>
</reference>
<keyword evidence="3 7" id="KW-0418">Kinase</keyword>
<keyword evidence="1" id="KW-0808">Transferase</keyword>
<gene>
    <name evidence="7" type="ORF">TEOVI_000903000</name>
</gene>
<evidence type="ECO:0000256" key="2">
    <source>
        <dbReference type="ARBA" id="ARBA00022741"/>
    </source>
</evidence>
<dbReference type="GO" id="GO:0004674">
    <property type="term" value="F:protein serine/threonine kinase activity"/>
    <property type="evidence" value="ECO:0007669"/>
    <property type="project" value="TreeGrafter"/>
</dbReference>
<sequence length="812" mass="89297">MYLKPYNNPYPVVSDRLEVILETMRKINGDSGSPVETPPERVPCIGSGAFATVRVGWVQERWHSQGKNEEPGQLTFGTTAAVAVKRVVVPGKLRSPLDGCRQRLLRELQVMEHIRICPHPNVVQCWGFVFHKADDRASIGREVTDNLLGEVLTNFSQLREQQRVITGNMDKEKIGNEVLDGVSCFDVCLSLCTGGTLTEYVRRVADAALRATRTCIQERIVTQPKNTSMADSTLGESPTGHNQGLTSSSSDAGIEPKGALLGLKTRKLTPIRKDVSGEFFTQKDSTLVVSHLTIREKDIVAIAYALCNALRHTHETLRTLHRDIKPANVLICDGIGKIPSYTSRATSCDFTARTTARARGAPTELENKKADGSKAVELVLFSDLRDALGNPQEGGSADDKLTPDVLVVPAEAGSHRVLCNSSDSPPYVLECLPQVDAWRLQLADYGIASGLDHMEASGRCGTFPFMAPEVEDEDCTGSTYGPKADIYSLGVTIQHVIVNATVEFNEVAQALPRRADALGRQWVDEEDRETSEVDNDSGTSGGVTDETKRKRTFNLPGNWRCKRELSDRDYVRDIYSHLSHPLPHDDCARSFTVPRSWRCHDELASGNCVEGLSTDGRTDTDNAGDKRGHLQPQNSDYRDNIKALNFRKGQGARCRSCGKLHRNLIELLNAMTAPDPSQRPTLSCILRDTAVIEQGTFVDEPRESSFPFSRSSSSSKHANAVANTSGRRNTINSTACSPKQLSHTSRGTAPSPMAGRNHRSSCSGECKDQKTHDGSSEMFGGVNKYDGWREGVLWRPPSLKFLRRYSGQEGRC</sequence>
<dbReference type="SUPFAM" id="SSF56112">
    <property type="entry name" value="Protein kinase-like (PK-like)"/>
    <property type="match status" value="1"/>
</dbReference>